<evidence type="ECO:0000313" key="2">
    <source>
        <dbReference type="EMBL" id="RFB00427.1"/>
    </source>
</evidence>
<dbReference type="EMBL" id="NMUF01000001">
    <property type="protein sequence ID" value="RFB00427.1"/>
    <property type="molecule type" value="Genomic_DNA"/>
</dbReference>
<dbReference type="OrthoDB" id="37155at2157"/>
<dbReference type="AlphaFoldDB" id="A0A371R3G9"/>
<dbReference type="Proteomes" id="UP000257123">
    <property type="component" value="Unassembled WGS sequence"/>
</dbReference>
<dbReference type="EMBL" id="NMUE01000002">
    <property type="protein sequence ID" value="RFA98348.1"/>
    <property type="molecule type" value="Genomic_DNA"/>
</dbReference>
<organism evidence="1 4">
    <name type="scientific">Pyrobaculum aerophilum</name>
    <dbReference type="NCBI Taxonomy" id="13773"/>
    <lineage>
        <taxon>Archaea</taxon>
        <taxon>Thermoproteota</taxon>
        <taxon>Thermoprotei</taxon>
        <taxon>Thermoproteales</taxon>
        <taxon>Thermoproteaceae</taxon>
        <taxon>Pyrobaculum</taxon>
    </lineage>
</organism>
<sequence length="275" mass="29737">MLLATEDGLFEFAGGEARRRCCRGVWLVDAARWRGSLYLCSPDLGVLNEDGEVVAEGQCWALREAEGKLLALMSGPKIVEVGDGVVATYEALAEERGWHFPLPGYGPHFTDLARVGGLYVASTEVGDLMAGPSLGAMSPRPLFEDQHVLAKAGEWLLVGTASGIYVTKDLASFEEANGAWGYVHGIVKCGGVYVAQTISPKPIWVSQDGLMWENLPLVLEEPTFGTTNIACAGDKLIYAVRDIHLIDLKDWHAERLGVKLPTVYKIADSTTSSLN</sequence>
<dbReference type="Proteomes" id="UP000256877">
    <property type="component" value="Unassembled WGS sequence"/>
</dbReference>
<evidence type="ECO:0000313" key="3">
    <source>
        <dbReference type="Proteomes" id="UP000256877"/>
    </source>
</evidence>
<reference evidence="3 4" key="1">
    <citation type="submission" date="2017-07" db="EMBL/GenBank/DDBJ databases">
        <title>Draft genome sequence of aerobic hyperthermophilic archaea, Pyrobaculum aerophilum YKB31 and YKB32.</title>
        <authorList>
            <person name="Mochizuki T."/>
            <person name="Berliner A.J."/>
            <person name="Yoshida-Takashima Y."/>
            <person name="Takaki Y."/>
            <person name="Nunoura T."/>
            <person name="Takai K."/>
        </authorList>
    </citation>
    <scope>NUCLEOTIDE SEQUENCE [LARGE SCALE GENOMIC DNA]</scope>
    <source>
        <strain evidence="1 4">YKB31</strain>
        <strain evidence="2 3">YKB32</strain>
    </source>
</reference>
<name>A0A371R3G9_9CREN</name>
<gene>
    <name evidence="1" type="ORF">CGL51_01415</name>
    <name evidence="2" type="ORF">CGL52_00810</name>
</gene>
<evidence type="ECO:0000313" key="4">
    <source>
        <dbReference type="Proteomes" id="UP000257123"/>
    </source>
</evidence>
<comment type="caution">
    <text evidence="1">The sequence shown here is derived from an EMBL/GenBank/DDBJ whole genome shotgun (WGS) entry which is preliminary data.</text>
</comment>
<protein>
    <submittedName>
        <fullName evidence="1">Uncharacterized protein</fullName>
    </submittedName>
</protein>
<evidence type="ECO:0000313" key="1">
    <source>
        <dbReference type="EMBL" id="RFA98348.1"/>
    </source>
</evidence>
<accession>A0A371R3G9</accession>
<proteinExistence type="predicted"/>
<dbReference type="RefSeq" id="WP_116420412.1">
    <property type="nucleotide sequence ID" value="NZ_DAIOPL010000043.1"/>
</dbReference>